<proteinExistence type="predicted"/>
<gene>
    <name evidence="2" type="ORF">PHYPA_027099</name>
</gene>
<dbReference type="InParanoid" id="A0A2K1INC7"/>
<reference evidence="3" key="3">
    <citation type="submission" date="2020-12" db="UniProtKB">
        <authorList>
            <consortium name="EnsemblPlants"/>
        </authorList>
    </citation>
    <scope>IDENTIFICATION</scope>
</reference>
<dbReference type="PaxDb" id="3218-PP1S324_12V6.1"/>
<evidence type="ECO:0000313" key="3">
    <source>
        <dbReference type="EnsemblPlants" id="PAC:32903638.CDS.1"/>
    </source>
</evidence>
<evidence type="ECO:0000256" key="1">
    <source>
        <dbReference type="SAM" id="MobiDB-lite"/>
    </source>
</evidence>
<dbReference type="Gramene" id="Pp3c22_13490V3.1">
    <property type="protein sequence ID" value="PAC:32903638.CDS.1"/>
    <property type="gene ID" value="Pp3c22_13490"/>
</dbReference>
<reference evidence="2 4" key="1">
    <citation type="journal article" date="2008" name="Science">
        <title>The Physcomitrella genome reveals evolutionary insights into the conquest of land by plants.</title>
        <authorList>
            <person name="Rensing S."/>
            <person name="Lang D."/>
            <person name="Zimmer A."/>
            <person name="Terry A."/>
            <person name="Salamov A."/>
            <person name="Shapiro H."/>
            <person name="Nishiyama T."/>
            <person name="Perroud P.-F."/>
            <person name="Lindquist E."/>
            <person name="Kamisugi Y."/>
            <person name="Tanahashi T."/>
            <person name="Sakakibara K."/>
            <person name="Fujita T."/>
            <person name="Oishi K."/>
            <person name="Shin-I T."/>
            <person name="Kuroki Y."/>
            <person name="Toyoda A."/>
            <person name="Suzuki Y."/>
            <person name="Hashimoto A."/>
            <person name="Yamaguchi K."/>
            <person name="Sugano A."/>
            <person name="Kohara Y."/>
            <person name="Fujiyama A."/>
            <person name="Anterola A."/>
            <person name="Aoki S."/>
            <person name="Ashton N."/>
            <person name="Barbazuk W.B."/>
            <person name="Barker E."/>
            <person name="Bennetzen J."/>
            <person name="Bezanilla M."/>
            <person name="Blankenship R."/>
            <person name="Cho S.H."/>
            <person name="Dutcher S."/>
            <person name="Estelle M."/>
            <person name="Fawcett J.A."/>
            <person name="Gundlach H."/>
            <person name="Hanada K."/>
            <person name="Heyl A."/>
            <person name="Hicks K.A."/>
            <person name="Hugh J."/>
            <person name="Lohr M."/>
            <person name="Mayer K."/>
            <person name="Melkozernov A."/>
            <person name="Murata T."/>
            <person name="Nelson D."/>
            <person name="Pils B."/>
            <person name="Prigge M."/>
            <person name="Reiss B."/>
            <person name="Renner T."/>
            <person name="Rombauts S."/>
            <person name="Rushton P."/>
            <person name="Sanderfoot A."/>
            <person name="Schween G."/>
            <person name="Shiu S.-H."/>
            <person name="Stueber K."/>
            <person name="Theodoulou F.L."/>
            <person name="Tu H."/>
            <person name="Van de Peer Y."/>
            <person name="Verrier P.J."/>
            <person name="Waters E."/>
            <person name="Wood A."/>
            <person name="Yang L."/>
            <person name="Cove D."/>
            <person name="Cuming A."/>
            <person name="Hasebe M."/>
            <person name="Lucas S."/>
            <person name="Mishler D.B."/>
            <person name="Reski R."/>
            <person name="Grigoriev I."/>
            <person name="Quatrano R.S."/>
            <person name="Boore J.L."/>
        </authorList>
    </citation>
    <scope>NUCLEOTIDE SEQUENCE [LARGE SCALE GENOMIC DNA]</scope>
    <source>
        <strain evidence="3 4">cv. Gransden 2004</strain>
    </source>
</reference>
<sequence length="62" mass="6766">MGSHTGSQPLKRKKKKMESNPRAPTVGGQAMDQIQLCQENRLKIASRGHTHSSKAEEPVGLV</sequence>
<dbReference type="EMBL" id="ABEU02000022">
    <property type="protein sequence ID" value="PNR30783.1"/>
    <property type="molecule type" value="Genomic_DNA"/>
</dbReference>
<keyword evidence="4" id="KW-1185">Reference proteome</keyword>
<protein>
    <submittedName>
        <fullName evidence="2 3">Uncharacterized protein</fullName>
    </submittedName>
</protein>
<dbReference type="Proteomes" id="UP000006727">
    <property type="component" value="Chromosome 22"/>
</dbReference>
<reference evidence="2 4" key="2">
    <citation type="journal article" date="2018" name="Plant J.">
        <title>The Physcomitrella patens chromosome-scale assembly reveals moss genome structure and evolution.</title>
        <authorList>
            <person name="Lang D."/>
            <person name="Ullrich K.K."/>
            <person name="Murat F."/>
            <person name="Fuchs J."/>
            <person name="Jenkins J."/>
            <person name="Haas F.B."/>
            <person name="Piednoel M."/>
            <person name="Gundlach H."/>
            <person name="Van Bel M."/>
            <person name="Meyberg R."/>
            <person name="Vives C."/>
            <person name="Morata J."/>
            <person name="Symeonidi A."/>
            <person name="Hiss M."/>
            <person name="Muchero W."/>
            <person name="Kamisugi Y."/>
            <person name="Saleh O."/>
            <person name="Blanc G."/>
            <person name="Decker E.L."/>
            <person name="van Gessel N."/>
            <person name="Grimwood J."/>
            <person name="Hayes R.D."/>
            <person name="Graham S.W."/>
            <person name="Gunter L.E."/>
            <person name="McDaniel S.F."/>
            <person name="Hoernstein S.N.W."/>
            <person name="Larsson A."/>
            <person name="Li F.W."/>
            <person name="Perroud P.F."/>
            <person name="Phillips J."/>
            <person name="Ranjan P."/>
            <person name="Rokshar D.S."/>
            <person name="Rothfels C.J."/>
            <person name="Schneider L."/>
            <person name="Shu S."/>
            <person name="Stevenson D.W."/>
            <person name="Thummler F."/>
            <person name="Tillich M."/>
            <person name="Villarreal Aguilar J.C."/>
            <person name="Widiez T."/>
            <person name="Wong G.K."/>
            <person name="Wymore A."/>
            <person name="Zhang Y."/>
            <person name="Zimmer A.D."/>
            <person name="Quatrano R.S."/>
            <person name="Mayer K.F.X."/>
            <person name="Goodstein D."/>
            <person name="Casacuberta J.M."/>
            <person name="Vandepoele K."/>
            <person name="Reski R."/>
            <person name="Cuming A.C."/>
            <person name="Tuskan G.A."/>
            <person name="Maumus F."/>
            <person name="Salse J."/>
            <person name="Schmutz J."/>
            <person name="Rensing S.A."/>
        </authorList>
    </citation>
    <scope>NUCLEOTIDE SEQUENCE [LARGE SCALE GENOMIC DNA]</scope>
    <source>
        <strain evidence="3 4">cv. Gransden 2004</strain>
    </source>
</reference>
<dbReference type="AlphaFoldDB" id="A0A2K1INC7"/>
<evidence type="ECO:0000313" key="4">
    <source>
        <dbReference type="Proteomes" id="UP000006727"/>
    </source>
</evidence>
<dbReference type="EnsemblPlants" id="Pp3c22_13490V3.1">
    <property type="protein sequence ID" value="PAC:32903638.CDS.1"/>
    <property type="gene ID" value="Pp3c22_13490"/>
</dbReference>
<evidence type="ECO:0000313" key="2">
    <source>
        <dbReference type="EMBL" id="PNR30783.1"/>
    </source>
</evidence>
<name>A0A2K1INC7_PHYPA</name>
<organism evidence="2">
    <name type="scientific">Physcomitrium patens</name>
    <name type="common">Spreading-leaved earth moss</name>
    <name type="synonym">Physcomitrella patens</name>
    <dbReference type="NCBI Taxonomy" id="3218"/>
    <lineage>
        <taxon>Eukaryota</taxon>
        <taxon>Viridiplantae</taxon>
        <taxon>Streptophyta</taxon>
        <taxon>Embryophyta</taxon>
        <taxon>Bryophyta</taxon>
        <taxon>Bryophytina</taxon>
        <taxon>Bryopsida</taxon>
        <taxon>Funariidae</taxon>
        <taxon>Funariales</taxon>
        <taxon>Funariaceae</taxon>
        <taxon>Physcomitrium</taxon>
    </lineage>
</organism>
<accession>A0A2K1INC7</accession>
<feature type="region of interest" description="Disordered" evidence="1">
    <location>
        <begin position="1"/>
        <end position="32"/>
    </location>
</feature>